<dbReference type="PANTHER" id="PTHR10131:SF96">
    <property type="entry name" value="TNF RECEPTOR-ASSOCIATED FACTOR 1"/>
    <property type="match status" value="1"/>
</dbReference>
<dbReference type="Gene3D" id="1.20.5.170">
    <property type="match status" value="1"/>
</dbReference>
<evidence type="ECO:0000259" key="6">
    <source>
        <dbReference type="PROSITE" id="PS50144"/>
    </source>
</evidence>
<evidence type="ECO:0000313" key="8">
    <source>
        <dbReference type="Proteomes" id="UP000694421"/>
    </source>
</evidence>
<evidence type="ECO:0000256" key="1">
    <source>
        <dbReference type="ARBA" id="ARBA00022499"/>
    </source>
</evidence>
<dbReference type="InterPro" id="IPR049342">
    <property type="entry name" value="TRAF1-6_MATH_dom"/>
</dbReference>
<dbReference type="PROSITE" id="PS50144">
    <property type="entry name" value="MATH"/>
    <property type="match status" value="1"/>
</dbReference>
<proteinExistence type="predicted"/>
<dbReference type="PANTHER" id="PTHR10131">
    <property type="entry name" value="TNF RECEPTOR ASSOCIATED FACTOR"/>
    <property type="match status" value="1"/>
</dbReference>
<dbReference type="SMART" id="SM00061">
    <property type="entry name" value="MATH"/>
    <property type="match status" value="1"/>
</dbReference>
<evidence type="ECO:0000256" key="3">
    <source>
        <dbReference type="ARBA" id="ARBA00022843"/>
    </source>
</evidence>
<reference evidence="7" key="1">
    <citation type="submission" date="2025-08" db="UniProtKB">
        <authorList>
            <consortium name="Ensembl"/>
        </authorList>
    </citation>
    <scope>IDENTIFICATION</scope>
</reference>
<dbReference type="GO" id="GO:0006915">
    <property type="term" value="P:apoptotic process"/>
    <property type="evidence" value="ECO:0007669"/>
    <property type="project" value="UniProtKB-KW"/>
</dbReference>
<dbReference type="SUPFAM" id="SSF49599">
    <property type="entry name" value="TRAF domain-like"/>
    <property type="match status" value="1"/>
</dbReference>
<dbReference type="Proteomes" id="UP000694421">
    <property type="component" value="Unplaced"/>
</dbReference>
<dbReference type="Gene3D" id="2.60.210.10">
    <property type="entry name" value="Apoptosis, Tumor Necrosis Factor Receptor Associated Protein 2, Chain A"/>
    <property type="match status" value="1"/>
</dbReference>
<evidence type="ECO:0000256" key="4">
    <source>
        <dbReference type="ARBA" id="ARBA00023054"/>
    </source>
</evidence>
<dbReference type="GeneTree" id="ENSGT00940000156621"/>
<dbReference type="FunFam" id="2.60.210.10:FF:000001">
    <property type="entry name" value="TNF receptor-associated factor"/>
    <property type="match status" value="1"/>
</dbReference>
<evidence type="ECO:0000256" key="2">
    <source>
        <dbReference type="ARBA" id="ARBA00022703"/>
    </source>
</evidence>
<dbReference type="InterPro" id="IPR002083">
    <property type="entry name" value="MATH/TRAF_dom"/>
</dbReference>
<name>A0A8D0BHY6_SALMN</name>
<keyword evidence="2" id="KW-0053">Apoptosis</keyword>
<organism evidence="7 8">
    <name type="scientific">Salvator merianae</name>
    <name type="common">Argentine black and white tegu</name>
    <name type="synonym">Tupinambis merianae</name>
    <dbReference type="NCBI Taxonomy" id="96440"/>
    <lineage>
        <taxon>Eukaryota</taxon>
        <taxon>Metazoa</taxon>
        <taxon>Chordata</taxon>
        <taxon>Craniata</taxon>
        <taxon>Vertebrata</taxon>
        <taxon>Euteleostomi</taxon>
        <taxon>Lepidosauria</taxon>
        <taxon>Squamata</taxon>
        <taxon>Bifurcata</taxon>
        <taxon>Unidentata</taxon>
        <taxon>Episquamata</taxon>
        <taxon>Laterata</taxon>
        <taxon>Teiioidea</taxon>
        <taxon>Teiidae</taxon>
        <taxon>Salvator</taxon>
    </lineage>
</organism>
<sequence length="352" mass="39748">MLGKGDAFKETMSNQETQRTCSLTKDTGNNSLEISGESQRSQSCHTQCCNRMFSPGWSKEKIIELLVPFDKVSLHYQQVPGKQVEETAALRQPVPLEGLQPFQGLGFSLDKLGERLQSGLHMQQKVTELEARQKTLENIVSVLSRELGRRDKNPSDVLSDTMAKILYLEEKVEQQESLLTLKDVMINSLASRIHLLEQTSYDGRFLWKVQEVGLRTQEAQTGSRPAIYSPPFYTSRYGYKLCLKLFLNGDGTGAGSHLSLFLVLMKGEYDFQLTWPFRHKVTFTLLDQVKKHHVSTSFRPLESSSSFQRPVSETNVASGLPEFCPLTLLHNLRTGYICNDTLVIQAVIDPKV</sequence>
<evidence type="ECO:0000313" key="7">
    <source>
        <dbReference type="Ensembl" id="ENSSMRP00000011178.1"/>
    </source>
</evidence>
<feature type="region of interest" description="Disordered" evidence="5">
    <location>
        <begin position="1"/>
        <end position="29"/>
    </location>
</feature>
<keyword evidence="4" id="KW-0175">Coiled coil</keyword>
<reference evidence="7" key="2">
    <citation type="submission" date="2025-09" db="UniProtKB">
        <authorList>
            <consortium name="Ensembl"/>
        </authorList>
    </citation>
    <scope>IDENTIFICATION</scope>
</reference>
<dbReference type="Pfam" id="PF21355">
    <property type="entry name" value="TRAF-mep_MATH"/>
    <property type="match status" value="1"/>
</dbReference>
<keyword evidence="3" id="KW-0832">Ubl conjugation</keyword>
<dbReference type="AlphaFoldDB" id="A0A8D0BHY6"/>
<dbReference type="OMA" id="LENETHH"/>
<feature type="compositionally biased region" description="Polar residues" evidence="5">
    <location>
        <begin position="11"/>
        <end position="29"/>
    </location>
</feature>
<dbReference type="InterPro" id="IPR008974">
    <property type="entry name" value="TRAF-like"/>
</dbReference>
<dbReference type="Ensembl" id="ENSSMRT00000013012.1">
    <property type="protein sequence ID" value="ENSSMRP00000011178.1"/>
    <property type="gene ID" value="ENSSMRG00000008799.1"/>
</dbReference>
<feature type="domain" description="MATH" evidence="6">
    <location>
        <begin position="202"/>
        <end position="348"/>
    </location>
</feature>
<protein>
    <recommendedName>
        <fullName evidence="6">MATH domain-containing protein</fullName>
    </recommendedName>
</protein>
<keyword evidence="8" id="KW-1185">Reference proteome</keyword>
<keyword evidence="1" id="KW-1017">Isopeptide bond</keyword>
<evidence type="ECO:0000256" key="5">
    <source>
        <dbReference type="SAM" id="MobiDB-lite"/>
    </source>
</evidence>
<accession>A0A8D0BHY6</accession>